<dbReference type="GeneID" id="25975466"/>
<evidence type="ECO:0000313" key="3">
    <source>
        <dbReference type="Proteomes" id="UP000007796"/>
    </source>
</evidence>
<dbReference type="EMBL" id="GL629782">
    <property type="protein sequence ID" value="EFX02424.1"/>
    <property type="molecule type" value="Genomic_DNA"/>
</dbReference>
<evidence type="ECO:0000256" key="1">
    <source>
        <dbReference type="SAM" id="MobiDB-lite"/>
    </source>
</evidence>
<dbReference type="OrthoDB" id="5281682at2759"/>
<proteinExistence type="predicted"/>
<name>F0XIS5_GROCL</name>
<accession>F0XIS5</accession>
<dbReference type="RefSeq" id="XP_014171906.1">
    <property type="nucleotide sequence ID" value="XM_014316431.1"/>
</dbReference>
<feature type="compositionally biased region" description="Pro residues" evidence="1">
    <location>
        <begin position="81"/>
        <end position="91"/>
    </location>
</feature>
<evidence type="ECO:0000313" key="2">
    <source>
        <dbReference type="EMBL" id="EFX02424.1"/>
    </source>
</evidence>
<sequence length="606" mass="67336">MDSRLEASEAEADGRLTAPSHLVDSRSLRPPRLPSSITEHDAGHAAVELASIMTVTSNPVSAGPSSPPLEQDHRPQDFTPPARPSSTPFPQPEYRTDDLRCLSCPANDDAGTAVLDATDPDGCSQTADEMDVDVTTPDLQRLHLGPSEAPAPRRRSVFLHSLPMELQGLILDRVFDGRVTPMTKSSPEKRLTRLACISTVWRVLIQQRLYCRIKLKATSATLSEALIHFAQHPHLSAYVKHVELWFPVFQPKPKPPAVSDTAMLPMVTHEGLSNASYVLPSDNCSLEEAFYFVSSTFADASVLTLEGGERKKAPQVRHFMPGIARSETDPPRTMPAVTTVRTLLCKGQWNLIRSEEDFHNIASALPNMTEWNASYSKPKSKSYLTMASILPNLPASLTSLDVCLESDYRQEISFPPYFLKVSDRVHFCSRLAEATPSLQHLSYTGRVCRSFFDVAARLADPRSTRLRSIDLTVKNCCRHVSHWQESGSGITDLNFIRAFEALVLSAVRSLGRLCKLEHLRIHFPVPPLNPFFLLHNGRASGVWSDTIVAELNRVRPESQWEELSETFGEMTVSKDGRMVINAEFPKKPVVSLKLSNYDYLAALATM</sequence>
<reference evidence="2 3" key="1">
    <citation type="journal article" date="2011" name="Proc. Natl. Acad. Sci. U.S.A.">
        <title>Genome and transcriptome analyses of the mountain pine beetle-fungal symbiont Grosmannia clavigera, a lodgepole pine pathogen.</title>
        <authorList>
            <person name="DiGuistini S."/>
            <person name="Wang Y."/>
            <person name="Liao N.Y."/>
            <person name="Taylor G."/>
            <person name="Tanguay P."/>
            <person name="Feau N."/>
            <person name="Henrissat B."/>
            <person name="Chan S.K."/>
            <person name="Hesse-Orce U."/>
            <person name="Alamouti S.M."/>
            <person name="Tsui C.K.M."/>
            <person name="Docking R.T."/>
            <person name="Levasseur A."/>
            <person name="Haridas S."/>
            <person name="Robertson G."/>
            <person name="Birol I."/>
            <person name="Holt R.A."/>
            <person name="Marra M.A."/>
            <person name="Hamelin R.C."/>
            <person name="Hirst M."/>
            <person name="Jones S.J.M."/>
            <person name="Bohlmann J."/>
            <person name="Breuil C."/>
        </authorList>
    </citation>
    <scope>NUCLEOTIDE SEQUENCE [LARGE SCALE GENOMIC DNA]</scope>
    <source>
        <strain evidence="3">kw1407 / UAMH 11150</strain>
    </source>
</reference>
<protein>
    <submittedName>
        <fullName evidence="2">Uncharacterized protein</fullName>
    </submittedName>
</protein>
<feature type="region of interest" description="Disordered" evidence="1">
    <location>
        <begin position="1"/>
        <end position="42"/>
    </location>
</feature>
<dbReference type="InParanoid" id="F0XIS5"/>
<dbReference type="AlphaFoldDB" id="F0XIS5"/>
<dbReference type="Proteomes" id="UP000007796">
    <property type="component" value="Unassembled WGS sequence"/>
</dbReference>
<organism evidence="3">
    <name type="scientific">Grosmannia clavigera (strain kw1407 / UAMH 11150)</name>
    <name type="common">Blue stain fungus</name>
    <name type="synonym">Graphiocladiella clavigera</name>
    <dbReference type="NCBI Taxonomy" id="655863"/>
    <lineage>
        <taxon>Eukaryota</taxon>
        <taxon>Fungi</taxon>
        <taxon>Dikarya</taxon>
        <taxon>Ascomycota</taxon>
        <taxon>Pezizomycotina</taxon>
        <taxon>Sordariomycetes</taxon>
        <taxon>Sordariomycetidae</taxon>
        <taxon>Ophiostomatales</taxon>
        <taxon>Ophiostomataceae</taxon>
        <taxon>Leptographium</taxon>
    </lineage>
</organism>
<keyword evidence="3" id="KW-1185">Reference proteome</keyword>
<feature type="region of interest" description="Disordered" evidence="1">
    <location>
        <begin position="56"/>
        <end position="93"/>
    </location>
</feature>
<dbReference type="HOGENOM" id="CLU_022339_0_0_1"/>
<gene>
    <name evidence="2" type="ORF">CMQ_2473</name>
</gene>
<dbReference type="eggNOG" id="ENOG502SM1Y">
    <property type="taxonomic scope" value="Eukaryota"/>
</dbReference>
<dbReference type="STRING" id="655863.F0XIS5"/>